<dbReference type="RefSeq" id="WP_231924461.1">
    <property type="nucleotide sequence ID" value="NZ_LT607409.1"/>
</dbReference>
<feature type="transmembrane region" description="Helical" evidence="2">
    <location>
        <begin position="191"/>
        <end position="208"/>
    </location>
</feature>
<proteinExistence type="predicted"/>
<sequence>MPTEADPADRPATPHTADAAQADRPAAPEADAGLADRPPLRRRLPPVIALLLLAPWAAECSWGGFAIDDFLPVLIFLGPMYGGAAILIRETARHLGAGWPTIVLLAAAFGVVQAGLVDQSLFNPDFLDDTQYADTRAAAEATLVPGLEFSLRQAFDYVGNHIVLTICAPIVLIESFLGAERRLRPWLGRPGLLVVGLVYLLGSLFIFSDINEDKGFLASPLQMTFAAVVVLALVTTALLPHWRLPGRPAGGARGAAEQRGPRRIRRVPHPLWVGLLVVVVRLGSDLTPSWTGVAIALGLAAIVATTIAYWSSRSGWGQRHVLAAGSASLVSAAAFAYLVPPYSPASPAAALAGDIAVTVITVTLVAGAWWRLRASPAVHVGAS</sequence>
<feature type="transmembrane region" description="Helical" evidence="2">
    <location>
        <begin position="321"/>
        <end position="339"/>
    </location>
</feature>
<evidence type="ECO:0000313" key="4">
    <source>
        <dbReference type="Proteomes" id="UP000198224"/>
    </source>
</evidence>
<keyword evidence="2" id="KW-0472">Membrane</keyword>
<dbReference type="AlphaFoldDB" id="A0A1C4UW02"/>
<feature type="transmembrane region" description="Helical" evidence="2">
    <location>
        <begin position="95"/>
        <end position="116"/>
    </location>
</feature>
<feature type="transmembrane region" description="Helical" evidence="2">
    <location>
        <begin position="345"/>
        <end position="370"/>
    </location>
</feature>
<feature type="transmembrane region" description="Helical" evidence="2">
    <location>
        <begin position="157"/>
        <end position="179"/>
    </location>
</feature>
<feature type="transmembrane region" description="Helical" evidence="2">
    <location>
        <begin position="47"/>
        <end position="64"/>
    </location>
</feature>
<feature type="transmembrane region" description="Helical" evidence="2">
    <location>
        <begin position="220"/>
        <end position="239"/>
    </location>
</feature>
<reference evidence="4" key="1">
    <citation type="submission" date="2016-06" db="EMBL/GenBank/DDBJ databases">
        <authorList>
            <person name="Varghese N."/>
            <person name="Submissions Spin"/>
        </authorList>
    </citation>
    <scope>NUCLEOTIDE SEQUENCE [LARGE SCALE GENOMIC DNA]</scope>
    <source>
        <strain evidence="4">DSM 45160</strain>
    </source>
</reference>
<dbReference type="Proteomes" id="UP000198224">
    <property type="component" value="Chromosome I"/>
</dbReference>
<gene>
    <name evidence="3" type="ORF">GA0070612_0798</name>
</gene>
<feature type="transmembrane region" description="Helical" evidence="2">
    <location>
        <begin position="290"/>
        <end position="309"/>
    </location>
</feature>
<keyword evidence="4" id="KW-1185">Reference proteome</keyword>
<name>A0A1C4UW02_9ACTN</name>
<feature type="transmembrane region" description="Helical" evidence="2">
    <location>
        <begin position="267"/>
        <end position="284"/>
    </location>
</feature>
<accession>A0A1C4UW02</accession>
<keyword evidence="2" id="KW-0812">Transmembrane</keyword>
<evidence type="ECO:0000256" key="1">
    <source>
        <dbReference type="SAM" id="MobiDB-lite"/>
    </source>
</evidence>
<keyword evidence="2" id="KW-1133">Transmembrane helix</keyword>
<evidence type="ECO:0000313" key="3">
    <source>
        <dbReference type="EMBL" id="SCE75799.1"/>
    </source>
</evidence>
<protein>
    <submittedName>
        <fullName evidence="3">Uncharacterized protein</fullName>
    </submittedName>
</protein>
<feature type="compositionally biased region" description="Low complexity" evidence="1">
    <location>
        <begin position="17"/>
        <end position="37"/>
    </location>
</feature>
<dbReference type="EMBL" id="LT607409">
    <property type="protein sequence ID" value="SCE75799.1"/>
    <property type="molecule type" value="Genomic_DNA"/>
</dbReference>
<organism evidence="3 4">
    <name type="scientific">Micromonospora chokoriensis</name>
    <dbReference type="NCBI Taxonomy" id="356851"/>
    <lineage>
        <taxon>Bacteria</taxon>
        <taxon>Bacillati</taxon>
        <taxon>Actinomycetota</taxon>
        <taxon>Actinomycetes</taxon>
        <taxon>Micromonosporales</taxon>
        <taxon>Micromonosporaceae</taxon>
        <taxon>Micromonospora</taxon>
    </lineage>
</organism>
<feature type="region of interest" description="Disordered" evidence="1">
    <location>
        <begin position="1"/>
        <end position="38"/>
    </location>
</feature>
<evidence type="ECO:0000256" key="2">
    <source>
        <dbReference type="SAM" id="Phobius"/>
    </source>
</evidence>
<feature type="transmembrane region" description="Helical" evidence="2">
    <location>
        <begin position="70"/>
        <end position="88"/>
    </location>
</feature>